<reference evidence="1" key="1">
    <citation type="submission" date="2020-04" db="EMBL/GenBank/DDBJ databases">
        <authorList>
            <person name="Chiriac C."/>
            <person name="Salcher M."/>
            <person name="Ghai R."/>
            <person name="Kavagutti S V."/>
        </authorList>
    </citation>
    <scope>NUCLEOTIDE SEQUENCE</scope>
</reference>
<sequence>MEIPLVESPVVIEGGRRLLTNSVDGRAADIWKRAKAATNAPVIIGKPGGRYKDVSAVGLWVDASFTGGLSAFWQEVYRIEAARS</sequence>
<protein>
    <submittedName>
        <fullName evidence="1">Uncharacterized protein</fullName>
    </submittedName>
</protein>
<proteinExistence type="predicted"/>
<accession>A0A6J5NSN2</accession>
<evidence type="ECO:0000313" key="1">
    <source>
        <dbReference type="EMBL" id="CAB4162379.1"/>
    </source>
</evidence>
<organism evidence="1">
    <name type="scientific">uncultured Caudovirales phage</name>
    <dbReference type="NCBI Taxonomy" id="2100421"/>
    <lineage>
        <taxon>Viruses</taxon>
        <taxon>Duplodnaviria</taxon>
        <taxon>Heunggongvirae</taxon>
        <taxon>Uroviricota</taxon>
        <taxon>Caudoviricetes</taxon>
        <taxon>Peduoviridae</taxon>
        <taxon>Maltschvirus</taxon>
        <taxon>Maltschvirus maltsch</taxon>
    </lineage>
</organism>
<dbReference type="EMBL" id="LR796727">
    <property type="protein sequence ID" value="CAB4162379.1"/>
    <property type="molecule type" value="Genomic_DNA"/>
</dbReference>
<name>A0A6J5NSN2_9CAUD</name>
<gene>
    <name evidence="1" type="ORF">UFOVP786_46</name>
</gene>